<dbReference type="EMBL" id="GGFL01007145">
    <property type="protein sequence ID" value="MBW71323.1"/>
    <property type="molecule type" value="Transcribed_RNA"/>
</dbReference>
<accession>A0A2M4D165</accession>
<organism evidence="1">
    <name type="scientific">Anopheles darlingi</name>
    <name type="common">Mosquito</name>
    <dbReference type="NCBI Taxonomy" id="43151"/>
    <lineage>
        <taxon>Eukaryota</taxon>
        <taxon>Metazoa</taxon>
        <taxon>Ecdysozoa</taxon>
        <taxon>Arthropoda</taxon>
        <taxon>Hexapoda</taxon>
        <taxon>Insecta</taxon>
        <taxon>Pterygota</taxon>
        <taxon>Neoptera</taxon>
        <taxon>Endopterygota</taxon>
        <taxon>Diptera</taxon>
        <taxon>Nematocera</taxon>
        <taxon>Culicoidea</taxon>
        <taxon>Culicidae</taxon>
        <taxon>Anophelinae</taxon>
        <taxon>Anopheles</taxon>
    </lineage>
</organism>
<dbReference type="AlphaFoldDB" id="A0A2M4D165"/>
<proteinExistence type="predicted"/>
<sequence>MPLLIPVTVTVTVSVPLTLTLALPLTISFAFSLALPVTITAAFPVAVTTLPVTVPFTGFTISLAGSTAIASSTSGRFLHRRRPSPVML</sequence>
<reference evidence="1" key="1">
    <citation type="submission" date="2018-01" db="EMBL/GenBank/DDBJ databases">
        <title>An insight into the sialome of Amazonian anophelines.</title>
        <authorList>
            <person name="Ribeiro J.M."/>
            <person name="Scarpassa V."/>
            <person name="Calvo E."/>
        </authorList>
    </citation>
    <scope>NUCLEOTIDE SEQUENCE</scope>
</reference>
<protein>
    <submittedName>
        <fullName evidence="1">Uncharacterized protein</fullName>
    </submittedName>
</protein>
<evidence type="ECO:0000313" key="1">
    <source>
        <dbReference type="EMBL" id="MBW71323.1"/>
    </source>
</evidence>
<name>A0A2M4D165_ANODA</name>